<gene>
    <name evidence="2" type="ORF">H9724_00350</name>
</gene>
<keyword evidence="1" id="KW-0472">Membrane</keyword>
<evidence type="ECO:0000313" key="3">
    <source>
        <dbReference type="Proteomes" id="UP000824105"/>
    </source>
</evidence>
<proteinExistence type="predicted"/>
<reference evidence="2" key="1">
    <citation type="journal article" date="2021" name="PeerJ">
        <title>Extensive microbial diversity within the chicken gut microbiome revealed by metagenomics and culture.</title>
        <authorList>
            <person name="Gilroy R."/>
            <person name="Ravi A."/>
            <person name="Getino M."/>
            <person name="Pursley I."/>
            <person name="Horton D.L."/>
            <person name="Alikhan N.F."/>
            <person name="Baker D."/>
            <person name="Gharbi K."/>
            <person name="Hall N."/>
            <person name="Watson M."/>
            <person name="Adriaenssens E.M."/>
            <person name="Foster-Nyarko E."/>
            <person name="Jarju S."/>
            <person name="Secka A."/>
            <person name="Antonio M."/>
            <person name="Oren A."/>
            <person name="Chaudhuri R.R."/>
            <person name="La Ragione R."/>
            <person name="Hildebrand F."/>
            <person name="Pallen M.J."/>
        </authorList>
    </citation>
    <scope>NUCLEOTIDE SEQUENCE</scope>
    <source>
        <strain evidence="2">CHK188-11489</strain>
    </source>
</reference>
<evidence type="ECO:0000313" key="2">
    <source>
        <dbReference type="EMBL" id="HIZ61212.1"/>
    </source>
</evidence>
<dbReference type="AlphaFoldDB" id="A0A9D2FIJ3"/>
<evidence type="ECO:0000256" key="1">
    <source>
        <dbReference type="SAM" id="Phobius"/>
    </source>
</evidence>
<protein>
    <submittedName>
        <fullName evidence="2">Septum formation initiator family protein</fullName>
    </submittedName>
</protein>
<dbReference type="EMBL" id="DXBF01000005">
    <property type="protein sequence ID" value="HIZ61212.1"/>
    <property type="molecule type" value="Genomic_DNA"/>
</dbReference>
<keyword evidence="1" id="KW-0812">Transmembrane</keyword>
<organism evidence="2 3">
    <name type="scientific">Candidatus Gemmiger avistercoris</name>
    <dbReference type="NCBI Taxonomy" id="2838606"/>
    <lineage>
        <taxon>Bacteria</taxon>
        <taxon>Bacillati</taxon>
        <taxon>Bacillota</taxon>
        <taxon>Clostridia</taxon>
        <taxon>Eubacteriales</taxon>
        <taxon>Gemmiger</taxon>
    </lineage>
</organism>
<keyword evidence="1" id="KW-1133">Transmembrane helix</keyword>
<dbReference type="Pfam" id="PF04977">
    <property type="entry name" value="DivIC"/>
    <property type="match status" value="1"/>
</dbReference>
<reference evidence="2" key="2">
    <citation type="submission" date="2021-04" db="EMBL/GenBank/DDBJ databases">
        <authorList>
            <person name="Gilroy R."/>
        </authorList>
    </citation>
    <scope>NUCLEOTIDE SEQUENCE</scope>
    <source>
        <strain evidence="2">CHK188-11489</strain>
    </source>
</reference>
<comment type="caution">
    <text evidence="2">The sequence shown here is derived from an EMBL/GenBank/DDBJ whole genome shotgun (WGS) entry which is preliminary data.</text>
</comment>
<dbReference type="Proteomes" id="UP000824105">
    <property type="component" value="Unassembled WGS sequence"/>
</dbReference>
<name>A0A9D2FIJ3_9FIRM</name>
<dbReference type="InterPro" id="IPR007060">
    <property type="entry name" value="FtsL/DivIC"/>
</dbReference>
<feature type="transmembrane region" description="Helical" evidence="1">
    <location>
        <begin position="12"/>
        <end position="31"/>
    </location>
</feature>
<sequence>MNRRRGLLPQWLLVGGFLLLCGYLFVSLIHYQVSIGSKQQELLSVQNQLNSQLTENAELSNTLEQGDDAIIERYAREQGYAKPNERVFVDISGK</sequence>
<accession>A0A9D2FIJ3</accession>